<gene>
    <name evidence="2" type="ORF">E6K77_06510</name>
</gene>
<reference evidence="2 3" key="1">
    <citation type="journal article" date="2019" name="Nat. Microbiol.">
        <title>Mediterranean grassland soil C-N compound turnover is dependent on rainfall and depth, and is mediated by genomically divergent microorganisms.</title>
        <authorList>
            <person name="Diamond S."/>
            <person name="Andeer P.F."/>
            <person name="Li Z."/>
            <person name="Crits-Christoph A."/>
            <person name="Burstein D."/>
            <person name="Anantharaman K."/>
            <person name="Lane K.R."/>
            <person name="Thomas B.C."/>
            <person name="Pan C."/>
            <person name="Northen T.R."/>
            <person name="Banfield J.F."/>
        </authorList>
    </citation>
    <scope>NUCLEOTIDE SEQUENCE [LARGE SCALE GENOMIC DNA]</scope>
    <source>
        <strain evidence="2">WS_7</strain>
    </source>
</reference>
<dbReference type="Proteomes" id="UP000317366">
    <property type="component" value="Unassembled WGS sequence"/>
</dbReference>
<evidence type="ECO:0000313" key="2">
    <source>
        <dbReference type="EMBL" id="TMQ62768.1"/>
    </source>
</evidence>
<dbReference type="Gene3D" id="1.25.40.10">
    <property type="entry name" value="Tetratricopeptide repeat domain"/>
    <property type="match status" value="1"/>
</dbReference>
<keyword evidence="1" id="KW-0812">Transmembrane</keyword>
<feature type="transmembrane region" description="Helical" evidence="1">
    <location>
        <begin position="385"/>
        <end position="405"/>
    </location>
</feature>
<proteinExistence type="predicted"/>
<evidence type="ECO:0000256" key="1">
    <source>
        <dbReference type="SAM" id="Phobius"/>
    </source>
</evidence>
<dbReference type="AlphaFoldDB" id="A0A538TGN1"/>
<comment type="caution">
    <text evidence="2">The sequence shown here is derived from an EMBL/GenBank/DDBJ whole genome shotgun (WGS) entry which is preliminary data.</text>
</comment>
<protein>
    <submittedName>
        <fullName evidence="2">Tetratricopeptide repeat protein</fullName>
    </submittedName>
</protein>
<feature type="transmembrane region" description="Helical" evidence="1">
    <location>
        <begin position="417"/>
        <end position="433"/>
    </location>
</feature>
<feature type="transmembrane region" description="Helical" evidence="1">
    <location>
        <begin position="79"/>
        <end position="98"/>
    </location>
</feature>
<feature type="transmembrane region" description="Helical" evidence="1">
    <location>
        <begin position="323"/>
        <end position="344"/>
    </location>
</feature>
<evidence type="ECO:0000313" key="3">
    <source>
        <dbReference type="Proteomes" id="UP000317366"/>
    </source>
</evidence>
<keyword evidence="1" id="KW-0472">Membrane</keyword>
<feature type="transmembrane region" description="Helical" evidence="1">
    <location>
        <begin position="356"/>
        <end position="379"/>
    </location>
</feature>
<feature type="transmembrane region" description="Helical" evidence="1">
    <location>
        <begin position="226"/>
        <end position="253"/>
    </location>
</feature>
<name>A0A538TGN1_UNCEI</name>
<feature type="transmembrane region" description="Helical" evidence="1">
    <location>
        <begin position="265"/>
        <end position="285"/>
    </location>
</feature>
<organism evidence="2 3">
    <name type="scientific">Eiseniibacteriota bacterium</name>
    <dbReference type="NCBI Taxonomy" id="2212470"/>
    <lineage>
        <taxon>Bacteria</taxon>
        <taxon>Candidatus Eiseniibacteriota</taxon>
    </lineage>
</organism>
<feature type="transmembrane region" description="Helical" evidence="1">
    <location>
        <begin position="41"/>
        <end position="58"/>
    </location>
</feature>
<dbReference type="InterPro" id="IPR011990">
    <property type="entry name" value="TPR-like_helical_dom_sf"/>
</dbReference>
<keyword evidence="1" id="KW-1133">Transmembrane helix</keyword>
<dbReference type="EMBL" id="VBOX01000068">
    <property type="protein sequence ID" value="TMQ62768.1"/>
    <property type="molecule type" value="Genomic_DNA"/>
</dbReference>
<feature type="transmembrane region" description="Helical" evidence="1">
    <location>
        <begin position="181"/>
        <end position="214"/>
    </location>
</feature>
<accession>A0A538TGN1</accession>
<sequence length="602" mass="65119">MALALLGTAYLVLVSIATLFPIPLLWGLHLPAFLSPPARMLVFALMTSGVAFLWASAYRSRREGRPSVDLAGGGASPGLTRWMPWLLLPAAGGIFWALRTRTYFLGDQALWIDRLRHGTKVVYSEPLSALAWRGFRALLLAFGIPIEPSVLAILPALSGVLAILLCWGIGRELSLHHRAKWYAAVLLLTGTSQLYFGYIETYPIVGLAVLSFLWLGLRASNGRAPVIAPAFALAVAVSSHLAALFLVPSYLLLVFQRPMRWTWRVAAIALPPALIVGVFSLIGFGPQNVWRPFRLTWSAFHVAAGQVNRPMGLFPPLRVVLDMGNLLLLVALVPVMLIVGTIALRRGSERRTDSGNPFLGPAALSGLLVACALSVPGAPAQDWDLLSVFVLPTLVLGVAMGRDILDGVAYANARSGLVLLSAGGLLAFVLVNADPAAGVRRFETLMSETAPLSPHERAYGSEKLADYYANAGDRPKGLLYAQRALAADSANARYWGKVGQALYQLREYPRAIHYFEQAANRGDLRGPAFFYIASCHIQMGKPHGTRARHLAEGPDPMAERWRDARIVPHGFRFGSVSDISAASYQISIPSGEGRVGARTGLK</sequence>
<dbReference type="SUPFAM" id="SSF48452">
    <property type="entry name" value="TPR-like"/>
    <property type="match status" value="1"/>
</dbReference>
<feature type="transmembrane region" description="Helical" evidence="1">
    <location>
        <begin position="149"/>
        <end position="169"/>
    </location>
</feature>